<organism evidence="2 3">
    <name type="scientific">Candidatus Nealsonbacteria bacterium CG_4_10_14_0_2_um_filter_37_10</name>
    <dbReference type="NCBI Taxonomy" id="1974679"/>
    <lineage>
        <taxon>Bacteria</taxon>
        <taxon>Candidatus Nealsoniibacteriota</taxon>
    </lineage>
</organism>
<dbReference type="AlphaFoldDB" id="A0A2M7UZP9"/>
<evidence type="ECO:0000313" key="3">
    <source>
        <dbReference type="Proteomes" id="UP000231538"/>
    </source>
</evidence>
<dbReference type="EMBL" id="PFPC01000047">
    <property type="protein sequence ID" value="PIZ89430.1"/>
    <property type="molecule type" value="Genomic_DNA"/>
</dbReference>
<gene>
    <name evidence="2" type="ORF">COX89_01655</name>
</gene>
<sequence length="176" mass="20066">MPIALRGLAINIKSLLGRTFLQRAVIIVLVLVLFLTVFLYWRKIPEVDWRFLLGKLAIEKPTEETKKAELGKGLVIGEELLITIPGKVYEKTAQPGEGITHLARRALKTYLEEKGRDFNLTPEHKIYIEDYIQKKTGSGWLMLGETLTFSEELIVEAINKALELTPDQLENLKQYS</sequence>
<reference evidence="3" key="1">
    <citation type="submission" date="2017-09" db="EMBL/GenBank/DDBJ databases">
        <title>Depth-based differentiation of microbial function through sediment-hosted aquifers and enrichment of novel symbionts in the deep terrestrial subsurface.</title>
        <authorList>
            <person name="Probst A.J."/>
            <person name="Ladd B."/>
            <person name="Jarett J.K."/>
            <person name="Geller-Mcgrath D.E."/>
            <person name="Sieber C.M.K."/>
            <person name="Emerson J.B."/>
            <person name="Anantharaman K."/>
            <person name="Thomas B.C."/>
            <person name="Malmstrom R."/>
            <person name="Stieglmeier M."/>
            <person name="Klingl A."/>
            <person name="Woyke T."/>
            <person name="Ryan C.M."/>
            <person name="Banfield J.F."/>
        </authorList>
    </citation>
    <scope>NUCLEOTIDE SEQUENCE [LARGE SCALE GENOMIC DNA]</scope>
</reference>
<keyword evidence="1" id="KW-1133">Transmembrane helix</keyword>
<proteinExistence type="predicted"/>
<evidence type="ECO:0000313" key="2">
    <source>
        <dbReference type="EMBL" id="PIZ89430.1"/>
    </source>
</evidence>
<feature type="transmembrane region" description="Helical" evidence="1">
    <location>
        <begin position="20"/>
        <end position="41"/>
    </location>
</feature>
<evidence type="ECO:0000256" key="1">
    <source>
        <dbReference type="SAM" id="Phobius"/>
    </source>
</evidence>
<protein>
    <submittedName>
        <fullName evidence="2">Uncharacterized protein</fullName>
    </submittedName>
</protein>
<accession>A0A2M7UZP9</accession>
<keyword evidence="1" id="KW-0472">Membrane</keyword>
<keyword evidence="1" id="KW-0812">Transmembrane</keyword>
<name>A0A2M7UZP9_9BACT</name>
<comment type="caution">
    <text evidence="2">The sequence shown here is derived from an EMBL/GenBank/DDBJ whole genome shotgun (WGS) entry which is preliminary data.</text>
</comment>
<dbReference type="Proteomes" id="UP000231538">
    <property type="component" value="Unassembled WGS sequence"/>
</dbReference>